<sequence>MWSMTQTPEFPAPADPQLRAERAAAILSVDTPVTDHGIEFVRGDDEGCQMSLTVRVEQCNSHGICHGGITMFLADTAAAYALNTGEETPRWVTSQSASNFLAPGRTGQVLTATARLGSGTRSTRLVDITVTSTDGTVVLETRNTMARLKG</sequence>
<dbReference type="OrthoDB" id="32575at2"/>
<name>A0A1I7MSC3_9MICC</name>
<dbReference type="InterPro" id="IPR052723">
    <property type="entry name" value="Acyl-CoA_thioesterase_PaaI"/>
</dbReference>
<dbReference type="EMBL" id="FPCG01000014">
    <property type="protein sequence ID" value="SFV24835.1"/>
    <property type="molecule type" value="Genomic_DNA"/>
</dbReference>
<keyword evidence="4" id="KW-1185">Reference proteome</keyword>
<dbReference type="PANTHER" id="PTHR42856">
    <property type="entry name" value="ACYL-COENZYME A THIOESTERASE PAAI"/>
    <property type="match status" value="1"/>
</dbReference>
<gene>
    <name evidence="3" type="ORF">SAMN04487966_11427</name>
</gene>
<dbReference type="Proteomes" id="UP000198881">
    <property type="component" value="Unassembled WGS sequence"/>
</dbReference>
<dbReference type="InterPro" id="IPR003736">
    <property type="entry name" value="PAAI_dom"/>
</dbReference>
<dbReference type="STRING" id="574650.SAMN04487966_11427"/>
<dbReference type="SUPFAM" id="SSF54637">
    <property type="entry name" value="Thioesterase/thiol ester dehydrase-isomerase"/>
    <property type="match status" value="1"/>
</dbReference>
<dbReference type="InterPro" id="IPR029069">
    <property type="entry name" value="HotDog_dom_sf"/>
</dbReference>
<evidence type="ECO:0000259" key="2">
    <source>
        <dbReference type="Pfam" id="PF03061"/>
    </source>
</evidence>
<protein>
    <submittedName>
        <fullName evidence="3">Acyl-CoA thioesterase</fullName>
    </submittedName>
</protein>
<accession>A0A1I7MSC3</accession>
<evidence type="ECO:0000313" key="3">
    <source>
        <dbReference type="EMBL" id="SFV24835.1"/>
    </source>
</evidence>
<dbReference type="NCBIfam" id="TIGR00369">
    <property type="entry name" value="unchar_dom_1"/>
    <property type="match status" value="1"/>
</dbReference>
<dbReference type="PANTHER" id="PTHR42856:SF1">
    <property type="entry name" value="ACYL-COENZYME A THIOESTERASE PAAI"/>
    <property type="match status" value="1"/>
</dbReference>
<dbReference type="InterPro" id="IPR006683">
    <property type="entry name" value="Thioestr_dom"/>
</dbReference>
<dbReference type="Pfam" id="PF03061">
    <property type="entry name" value="4HBT"/>
    <property type="match status" value="1"/>
</dbReference>
<reference evidence="3 4" key="1">
    <citation type="submission" date="2016-10" db="EMBL/GenBank/DDBJ databases">
        <authorList>
            <person name="de Groot N.N."/>
        </authorList>
    </citation>
    <scope>NUCLEOTIDE SEQUENCE [LARGE SCALE GENOMIC DNA]</scope>
    <source>
        <strain evidence="3 4">CGMCC 1.7054</strain>
    </source>
</reference>
<dbReference type="CDD" id="cd03443">
    <property type="entry name" value="PaaI_thioesterase"/>
    <property type="match status" value="1"/>
</dbReference>
<dbReference type="AlphaFoldDB" id="A0A1I7MSC3"/>
<dbReference type="Gene3D" id="3.10.129.10">
    <property type="entry name" value="Hotdog Thioesterase"/>
    <property type="match status" value="1"/>
</dbReference>
<proteinExistence type="predicted"/>
<keyword evidence="1" id="KW-0378">Hydrolase</keyword>
<evidence type="ECO:0000313" key="4">
    <source>
        <dbReference type="Proteomes" id="UP000198881"/>
    </source>
</evidence>
<evidence type="ECO:0000256" key="1">
    <source>
        <dbReference type="ARBA" id="ARBA00022801"/>
    </source>
</evidence>
<feature type="domain" description="Thioesterase" evidence="2">
    <location>
        <begin position="62"/>
        <end position="138"/>
    </location>
</feature>
<organism evidence="3 4">
    <name type="scientific">Micrococcus terreus</name>
    <dbReference type="NCBI Taxonomy" id="574650"/>
    <lineage>
        <taxon>Bacteria</taxon>
        <taxon>Bacillati</taxon>
        <taxon>Actinomycetota</taxon>
        <taxon>Actinomycetes</taxon>
        <taxon>Micrococcales</taxon>
        <taxon>Micrococcaceae</taxon>
        <taxon>Micrococcus</taxon>
    </lineage>
</organism>
<dbReference type="GO" id="GO:0016289">
    <property type="term" value="F:acyl-CoA hydrolase activity"/>
    <property type="evidence" value="ECO:0007669"/>
    <property type="project" value="TreeGrafter"/>
</dbReference>